<feature type="compositionally biased region" description="Polar residues" evidence="1">
    <location>
        <begin position="232"/>
        <end position="242"/>
    </location>
</feature>
<feature type="compositionally biased region" description="Basic and acidic residues" evidence="1">
    <location>
        <begin position="61"/>
        <end position="86"/>
    </location>
</feature>
<feature type="compositionally biased region" description="Basic and acidic residues" evidence="1">
    <location>
        <begin position="391"/>
        <end position="407"/>
    </location>
</feature>
<protein>
    <submittedName>
        <fullName evidence="3">Protein lin1</fullName>
    </submittedName>
</protein>
<feature type="compositionally biased region" description="Polar residues" evidence="1">
    <location>
        <begin position="1"/>
        <end position="11"/>
    </location>
</feature>
<dbReference type="SUPFAM" id="SSF55277">
    <property type="entry name" value="GYF domain"/>
    <property type="match status" value="1"/>
</dbReference>
<dbReference type="PROSITE" id="PS50829">
    <property type="entry name" value="GYF"/>
    <property type="match status" value="1"/>
</dbReference>
<evidence type="ECO:0000256" key="1">
    <source>
        <dbReference type="SAM" id="MobiDB-lite"/>
    </source>
</evidence>
<evidence type="ECO:0000313" key="3">
    <source>
        <dbReference type="EMBL" id="KAJ3445413.1"/>
    </source>
</evidence>
<feature type="compositionally biased region" description="Basic and acidic residues" evidence="1">
    <location>
        <begin position="24"/>
        <end position="35"/>
    </location>
</feature>
<feature type="region of interest" description="Disordered" evidence="1">
    <location>
        <begin position="1"/>
        <end position="86"/>
    </location>
</feature>
<feature type="compositionally biased region" description="Basic and acidic residues" evidence="1">
    <location>
        <begin position="243"/>
        <end position="291"/>
    </location>
</feature>
<feature type="compositionally biased region" description="Acidic residues" evidence="1">
    <location>
        <begin position="314"/>
        <end position="325"/>
    </location>
</feature>
<gene>
    <name evidence="3" type="ORF">M0812_11287</name>
</gene>
<feature type="region of interest" description="Disordered" evidence="1">
    <location>
        <begin position="232"/>
        <end position="325"/>
    </location>
</feature>
<dbReference type="Proteomes" id="UP001146793">
    <property type="component" value="Unassembled WGS sequence"/>
</dbReference>
<dbReference type="AlphaFoldDB" id="A0AAV7ZYK4"/>
<feature type="compositionally biased region" description="Basic and acidic residues" evidence="1">
    <location>
        <begin position="185"/>
        <end position="197"/>
    </location>
</feature>
<evidence type="ECO:0000313" key="4">
    <source>
        <dbReference type="Proteomes" id="UP001146793"/>
    </source>
</evidence>
<feature type="region of interest" description="Disordered" evidence="1">
    <location>
        <begin position="181"/>
        <end position="204"/>
    </location>
</feature>
<dbReference type="InterPro" id="IPR003169">
    <property type="entry name" value="GYF"/>
</dbReference>
<feature type="compositionally biased region" description="Basic residues" evidence="1">
    <location>
        <begin position="356"/>
        <end position="381"/>
    </location>
</feature>
<dbReference type="Pfam" id="PF02213">
    <property type="entry name" value="GYF"/>
    <property type="match status" value="1"/>
</dbReference>
<evidence type="ECO:0000259" key="2">
    <source>
        <dbReference type="PROSITE" id="PS50829"/>
    </source>
</evidence>
<dbReference type="SMART" id="SM00444">
    <property type="entry name" value="GYF"/>
    <property type="match status" value="1"/>
</dbReference>
<organism evidence="3 4">
    <name type="scientific">Anaeramoeba flamelloides</name>
    <dbReference type="NCBI Taxonomy" id="1746091"/>
    <lineage>
        <taxon>Eukaryota</taxon>
        <taxon>Metamonada</taxon>
        <taxon>Anaeramoebidae</taxon>
        <taxon>Anaeramoeba</taxon>
    </lineage>
</organism>
<dbReference type="InterPro" id="IPR035445">
    <property type="entry name" value="GYF-like_dom_sf"/>
</dbReference>
<dbReference type="EMBL" id="JANTQA010000023">
    <property type="protein sequence ID" value="KAJ3445413.1"/>
    <property type="molecule type" value="Genomic_DNA"/>
</dbReference>
<accession>A0AAV7ZYK4</accession>
<comment type="caution">
    <text evidence="3">The sequence shown here is derived from an EMBL/GenBank/DDBJ whole genome shotgun (WGS) entry which is preliminary data.</text>
</comment>
<dbReference type="Gene3D" id="3.30.1490.40">
    <property type="match status" value="1"/>
</dbReference>
<name>A0AAV7ZYK4_9EUKA</name>
<proteinExistence type="predicted"/>
<reference evidence="3" key="1">
    <citation type="submission" date="2022-08" db="EMBL/GenBank/DDBJ databases">
        <title>Novel sulphate-reducing endosymbionts in the free-living metamonad Anaeramoeba.</title>
        <authorList>
            <person name="Jerlstrom-Hultqvist J."/>
            <person name="Cepicka I."/>
            <person name="Gallot-Lavallee L."/>
            <person name="Salas-Leiva D."/>
            <person name="Curtis B.A."/>
            <person name="Zahonova K."/>
            <person name="Pipaliya S."/>
            <person name="Dacks J."/>
            <person name="Roger A.J."/>
        </authorList>
    </citation>
    <scope>NUCLEOTIDE SEQUENCE</scope>
    <source>
        <strain evidence="3">Busselton2</strain>
    </source>
</reference>
<sequence>MNSKQPNQNNFEFKVPLSKKTKPKDKQENTKKHSNPESNKQNFDGLIDPETGDKIVAPKTIEARTDRDLSKMIDESNHIEKQMEKRLRNSYEQKLQETTDEDEKQRNERIKKLFDQKSSFGTEMETFSMKEEVESLQFDKDGNFLTEKNIRKRKKDEKKSLIATNDKLNEEEELMKILQPKKWKQYQESKKDNSGKDEFDEELEKDSWVNSLNQNFDNNKISKKLFPIQDNLDSSLQQSNESGIEKEKEQEKGEEREREKEMEKDKKKEQDNGEKKEIFHKMEIEIEKENNEENDENEDENKVKKKNESNNNGDDQDEGVNEDLEIDTFEKELSLLKKLVPCLQDGETPSIALGRLQKRNPKTKRISRARRKILERKKKKLLNSNSNSTQSHDKQGKESERGGESDNQRNQLLSNTISDAVRELVKLGRTGIYSISRKDLIQEIKFRIQKKKREKQKIQSLWQYKWKLDDTKTYGPFPASQMIQWHKSGAFTNVYVKKTNQKTFVHIATINKFD</sequence>
<feature type="domain" description="GYF" evidence="2">
    <location>
        <begin position="459"/>
        <end position="508"/>
    </location>
</feature>
<feature type="region of interest" description="Disordered" evidence="1">
    <location>
        <begin position="351"/>
        <end position="410"/>
    </location>
</feature>